<feature type="transmembrane region" description="Helical" evidence="12">
    <location>
        <begin position="17"/>
        <end position="39"/>
    </location>
</feature>
<organism evidence="14 15">
    <name type="scientific">Candidatus Muproteobacteria bacterium RBG_16_62_13</name>
    <dbReference type="NCBI Taxonomy" id="1817756"/>
    <lineage>
        <taxon>Bacteria</taxon>
        <taxon>Pseudomonadati</taxon>
        <taxon>Pseudomonadota</taxon>
        <taxon>Candidatus Muproteobacteria</taxon>
    </lineage>
</organism>
<dbReference type="GO" id="GO:0008270">
    <property type="term" value="F:zinc ion binding"/>
    <property type="evidence" value="ECO:0007669"/>
    <property type="project" value="UniProtKB-KW"/>
</dbReference>
<reference evidence="14 15" key="1">
    <citation type="journal article" date="2016" name="Nat. Commun.">
        <title>Thousands of microbial genomes shed light on interconnected biogeochemical processes in an aquifer system.</title>
        <authorList>
            <person name="Anantharaman K."/>
            <person name="Brown C.T."/>
            <person name="Hug L.A."/>
            <person name="Sharon I."/>
            <person name="Castelle C.J."/>
            <person name="Probst A.J."/>
            <person name="Thomas B.C."/>
            <person name="Singh A."/>
            <person name="Wilkins M.J."/>
            <person name="Karaoz U."/>
            <person name="Brodie E.L."/>
            <person name="Williams K.H."/>
            <person name="Hubbard S.S."/>
            <person name="Banfield J.F."/>
        </authorList>
    </citation>
    <scope>NUCLEOTIDE SEQUENCE [LARGE SCALE GENOMIC DNA]</scope>
</reference>
<protein>
    <recommendedName>
        <fullName evidence="3">RING-type E3 ubiquitin transferase</fullName>
        <ecNumber evidence="3">2.3.2.27</ecNumber>
    </recommendedName>
</protein>
<evidence type="ECO:0000256" key="3">
    <source>
        <dbReference type="ARBA" id="ARBA00012483"/>
    </source>
</evidence>
<evidence type="ECO:0000256" key="6">
    <source>
        <dbReference type="ARBA" id="ARBA00022723"/>
    </source>
</evidence>
<comment type="subcellular location">
    <subcellularLocation>
        <location evidence="2">Membrane</location>
        <topology evidence="2">Multi-pass membrane protein</topology>
    </subcellularLocation>
</comment>
<evidence type="ECO:0000256" key="11">
    <source>
        <dbReference type="ARBA" id="ARBA00023136"/>
    </source>
</evidence>
<feature type="transmembrane region" description="Helical" evidence="12">
    <location>
        <begin position="297"/>
        <end position="315"/>
    </location>
</feature>
<name>A0A1F6SY23_9PROT</name>
<evidence type="ECO:0000256" key="9">
    <source>
        <dbReference type="ARBA" id="ARBA00022833"/>
    </source>
</evidence>
<keyword evidence="8" id="KW-0833">Ubl conjugation pathway</keyword>
<evidence type="ECO:0000256" key="10">
    <source>
        <dbReference type="ARBA" id="ARBA00022989"/>
    </source>
</evidence>
<keyword evidence="10 12" id="KW-1133">Transmembrane helix</keyword>
<evidence type="ECO:0000256" key="7">
    <source>
        <dbReference type="ARBA" id="ARBA00022771"/>
    </source>
</evidence>
<sequence length="317" mass="35898">MTIAAIFDVIQASPLKLSAGIVICTALAPAAAWFAWYSFRKARILEDIPICEARSATPGYVELEGVARALSSLPLVAPISRRPCVWYRYRIEAQPRTKNPGTHRHHWDVTDKDESTETFWLEDDSGRVVVDPNGADISPKHMDTWESIPHGTGKPGYPDFVSHFLSNHSNDNLYRFTEWRIGSGDPVYALGLLRNVGDLANAPVTEKEIQALLHEWKKDQPKLEARFDLNKDHQIDEKEWLLARAQARREIMKAHREQQRPFNNGVNLLGATKDPNRPYILSAHPQSQMVRRYRWQAALGGIGFLLFVVTAAWLLTG</sequence>
<evidence type="ECO:0000256" key="2">
    <source>
        <dbReference type="ARBA" id="ARBA00004141"/>
    </source>
</evidence>
<dbReference type="InterPro" id="IPR018247">
    <property type="entry name" value="EF_Hand_1_Ca_BS"/>
</dbReference>
<keyword evidence="7" id="KW-0863">Zinc-finger</keyword>
<evidence type="ECO:0000256" key="4">
    <source>
        <dbReference type="ARBA" id="ARBA00022679"/>
    </source>
</evidence>
<dbReference type="GO" id="GO:0016020">
    <property type="term" value="C:membrane"/>
    <property type="evidence" value="ECO:0007669"/>
    <property type="project" value="UniProtKB-SubCell"/>
</dbReference>
<dbReference type="AlphaFoldDB" id="A0A1F6SY23"/>
<comment type="caution">
    <text evidence="14">The sequence shown here is derived from an EMBL/GenBank/DDBJ whole genome shotgun (WGS) entry which is preliminary data.</text>
</comment>
<keyword evidence="11 12" id="KW-0472">Membrane</keyword>
<keyword evidence="9" id="KW-0862">Zinc</keyword>
<evidence type="ECO:0000256" key="12">
    <source>
        <dbReference type="SAM" id="Phobius"/>
    </source>
</evidence>
<comment type="catalytic activity">
    <reaction evidence="1">
        <text>S-ubiquitinyl-[E2 ubiquitin-conjugating enzyme]-L-cysteine + [acceptor protein]-L-lysine = [E2 ubiquitin-conjugating enzyme]-L-cysteine + N(6)-ubiquitinyl-[acceptor protein]-L-lysine.</text>
        <dbReference type="EC" id="2.3.2.27"/>
    </reaction>
</comment>
<dbReference type="Pfam" id="PF12483">
    <property type="entry name" value="GIDE"/>
    <property type="match status" value="1"/>
</dbReference>
<dbReference type="GO" id="GO:0016567">
    <property type="term" value="P:protein ubiquitination"/>
    <property type="evidence" value="ECO:0007669"/>
    <property type="project" value="InterPro"/>
</dbReference>
<dbReference type="InterPro" id="IPR022170">
    <property type="entry name" value="MUL1-like"/>
</dbReference>
<evidence type="ECO:0000259" key="13">
    <source>
        <dbReference type="Pfam" id="PF12483"/>
    </source>
</evidence>
<keyword evidence="6" id="KW-0479">Metal-binding</keyword>
<evidence type="ECO:0000256" key="1">
    <source>
        <dbReference type="ARBA" id="ARBA00000900"/>
    </source>
</evidence>
<dbReference type="GO" id="GO:0061630">
    <property type="term" value="F:ubiquitin protein ligase activity"/>
    <property type="evidence" value="ECO:0007669"/>
    <property type="project" value="UniProtKB-EC"/>
</dbReference>
<keyword evidence="4" id="KW-0808">Transferase</keyword>
<dbReference type="STRING" id="1817756.A2140_09905"/>
<gene>
    <name evidence="14" type="ORF">A2140_09905</name>
</gene>
<dbReference type="EMBL" id="MFSQ01000137">
    <property type="protein sequence ID" value="OGI37840.1"/>
    <property type="molecule type" value="Genomic_DNA"/>
</dbReference>
<dbReference type="EC" id="2.3.2.27" evidence="3"/>
<evidence type="ECO:0000256" key="8">
    <source>
        <dbReference type="ARBA" id="ARBA00022786"/>
    </source>
</evidence>
<accession>A0A1F6SY23</accession>
<evidence type="ECO:0000313" key="15">
    <source>
        <dbReference type="Proteomes" id="UP000178379"/>
    </source>
</evidence>
<dbReference type="PROSITE" id="PS00018">
    <property type="entry name" value="EF_HAND_1"/>
    <property type="match status" value="1"/>
</dbReference>
<keyword evidence="5 12" id="KW-0812">Transmembrane</keyword>
<evidence type="ECO:0000256" key="5">
    <source>
        <dbReference type="ARBA" id="ARBA00022692"/>
    </source>
</evidence>
<feature type="domain" description="E3 Ubiquitin ligase MUL1-like" evidence="13">
    <location>
        <begin position="98"/>
        <end position="195"/>
    </location>
</feature>
<evidence type="ECO:0000313" key="14">
    <source>
        <dbReference type="EMBL" id="OGI37840.1"/>
    </source>
</evidence>
<proteinExistence type="predicted"/>
<dbReference type="Proteomes" id="UP000178379">
    <property type="component" value="Unassembled WGS sequence"/>
</dbReference>